<evidence type="ECO:0000313" key="4">
    <source>
        <dbReference type="Proteomes" id="UP000521358"/>
    </source>
</evidence>
<dbReference type="Proteomes" id="UP000288197">
    <property type="component" value="Unassembled WGS sequence"/>
</dbReference>
<gene>
    <name evidence="2" type="ORF">CBF32_09040</name>
    <name evidence="1" type="ORF">HED35_01435</name>
</gene>
<comment type="caution">
    <text evidence="1">The sequence shown here is derived from an EMBL/GenBank/DDBJ whole genome shotgun (WGS) entry which is preliminary data.</text>
</comment>
<proteinExistence type="predicted"/>
<name>A0A369ATZ5_9ENTE</name>
<dbReference type="AlphaFoldDB" id="A0A369ATZ5"/>
<reference evidence="1 4" key="2">
    <citation type="submission" date="2020-03" db="EMBL/GenBank/DDBJ databases">
        <title>Bacterial samples isolated from urine from healthy bovine heifers (Gyr breed).</title>
        <authorList>
            <person name="Giannattasio-Ferraz S."/>
            <person name="Maskeri L."/>
            <person name="Penido A."/>
            <person name="Barbosa-Stancioli E.F."/>
            <person name="Putonti C."/>
        </authorList>
    </citation>
    <scope>NUCLEOTIDE SEQUENCE [LARGE SCALE GENOMIC DNA]</scope>
    <source>
        <strain evidence="1 4">UFMG-H7</strain>
    </source>
</reference>
<evidence type="ECO:0000313" key="2">
    <source>
        <dbReference type="EMBL" id="RSU01278.1"/>
    </source>
</evidence>
<dbReference type="OrthoDB" id="2186390at2"/>
<evidence type="ECO:0000313" key="3">
    <source>
        <dbReference type="Proteomes" id="UP000288197"/>
    </source>
</evidence>
<protein>
    <submittedName>
        <fullName evidence="1">Uncharacterized protein</fullName>
    </submittedName>
</protein>
<keyword evidence="3" id="KW-1185">Reference proteome</keyword>
<dbReference type="EMBL" id="NGJX01000008">
    <property type="protein sequence ID" value="RSU01278.1"/>
    <property type="molecule type" value="Genomic_DNA"/>
</dbReference>
<dbReference type="RefSeq" id="WP_114289895.1">
    <property type="nucleotide sequence ID" value="NZ_CP081459.1"/>
</dbReference>
<dbReference type="Proteomes" id="UP000521358">
    <property type="component" value="Unassembled WGS sequence"/>
</dbReference>
<reference evidence="2 3" key="1">
    <citation type="submission" date="2017-05" db="EMBL/GenBank/DDBJ databases">
        <title>Vagococcus spp. assemblies.</title>
        <authorList>
            <person name="Gulvik C.A."/>
        </authorList>
    </citation>
    <scope>NUCLEOTIDE SEQUENCE [LARGE SCALE GENOMIC DNA]</scope>
    <source>
        <strain evidence="2 3">NCFB 2497</strain>
    </source>
</reference>
<evidence type="ECO:0000313" key="1">
    <source>
        <dbReference type="EMBL" id="NKC66740.1"/>
    </source>
</evidence>
<accession>A0A369ATZ5</accession>
<sequence length="76" mass="8565">MSDKKLLKSERIRLKNDELRAKGKDPLKGWGKMIDTGLGGINKAQAGVVNNFDNKGFIADQQKEIARENDNKRHKS</sequence>
<dbReference type="GeneID" id="63146742"/>
<organism evidence="1 4">
    <name type="scientific">Vagococcus fluvialis</name>
    <dbReference type="NCBI Taxonomy" id="2738"/>
    <lineage>
        <taxon>Bacteria</taxon>
        <taxon>Bacillati</taxon>
        <taxon>Bacillota</taxon>
        <taxon>Bacilli</taxon>
        <taxon>Lactobacillales</taxon>
        <taxon>Enterococcaceae</taxon>
        <taxon>Vagococcus</taxon>
    </lineage>
</organism>
<dbReference type="EMBL" id="JAAVMB010000001">
    <property type="protein sequence ID" value="NKC66740.1"/>
    <property type="molecule type" value="Genomic_DNA"/>
</dbReference>